<sequence length="128" mass="15609">MTQPNPKLYRVWMWGKRWAYCPQSVERVEEDYTQSTFCYCPICRHELVSDPDAFVYDKEWVRYRCPQCKTYSDWHFDAPIPLLLLHFGGHKEHLDRRLADGWYALHFCQQCREEWNQEQRRNDGATKT</sequence>
<name>A0A0F9L0V7_9ZZZZ</name>
<comment type="caution">
    <text evidence="1">The sequence shown here is derived from an EMBL/GenBank/DDBJ whole genome shotgun (WGS) entry which is preliminary data.</text>
</comment>
<organism evidence="1">
    <name type="scientific">marine sediment metagenome</name>
    <dbReference type="NCBI Taxonomy" id="412755"/>
    <lineage>
        <taxon>unclassified sequences</taxon>
        <taxon>metagenomes</taxon>
        <taxon>ecological metagenomes</taxon>
    </lineage>
</organism>
<dbReference type="AlphaFoldDB" id="A0A0F9L0V7"/>
<accession>A0A0F9L0V7</accession>
<gene>
    <name evidence="1" type="ORF">LCGC14_1570930</name>
</gene>
<reference evidence="1" key="1">
    <citation type="journal article" date="2015" name="Nature">
        <title>Complex archaea that bridge the gap between prokaryotes and eukaryotes.</title>
        <authorList>
            <person name="Spang A."/>
            <person name="Saw J.H."/>
            <person name="Jorgensen S.L."/>
            <person name="Zaremba-Niedzwiedzka K."/>
            <person name="Martijn J."/>
            <person name="Lind A.E."/>
            <person name="van Eijk R."/>
            <person name="Schleper C."/>
            <person name="Guy L."/>
            <person name="Ettema T.J."/>
        </authorList>
    </citation>
    <scope>NUCLEOTIDE SEQUENCE</scope>
</reference>
<proteinExistence type="predicted"/>
<dbReference type="EMBL" id="LAZR01012252">
    <property type="protein sequence ID" value="KKM27818.1"/>
    <property type="molecule type" value="Genomic_DNA"/>
</dbReference>
<protein>
    <submittedName>
        <fullName evidence="1">Uncharacterized protein</fullName>
    </submittedName>
</protein>
<evidence type="ECO:0000313" key="1">
    <source>
        <dbReference type="EMBL" id="KKM27818.1"/>
    </source>
</evidence>